<name>A0ABS2KZL3_9NOCA</name>
<comment type="similarity">
    <text evidence="1">Belongs to the cytochrome P450 family.</text>
</comment>
<dbReference type="InterPro" id="IPR002397">
    <property type="entry name" value="Cyt_P450_B"/>
</dbReference>
<dbReference type="EMBL" id="JAFBBK010000001">
    <property type="protein sequence ID" value="MBM7417362.1"/>
    <property type="molecule type" value="Genomic_DNA"/>
</dbReference>
<dbReference type="PANTHER" id="PTHR46696:SF1">
    <property type="entry name" value="CYTOCHROME P450 YJIB-RELATED"/>
    <property type="match status" value="1"/>
</dbReference>
<keyword evidence="2" id="KW-0349">Heme</keyword>
<dbReference type="Proteomes" id="UP000703038">
    <property type="component" value="Unassembled WGS sequence"/>
</dbReference>
<evidence type="ECO:0000313" key="9">
    <source>
        <dbReference type="Proteomes" id="UP000703038"/>
    </source>
</evidence>
<gene>
    <name evidence="8" type="ORF">JOE42_004095</name>
</gene>
<evidence type="ECO:0000256" key="6">
    <source>
        <dbReference type="ARBA" id="ARBA00023033"/>
    </source>
</evidence>
<dbReference type="PANTHER" id="PTHR46696">
    <property type="entry name" value="P450, PUTATIVE (EUROFUNG)-RELATED"/>
    <property type="match status" value="1"/>
</dbReference>
<dbReference type="Pfam" id="PF00067">
    <property type="entry name" value="p450"/>
    <property type="match status" value="1"/>
</dbReference>
<reference evidence="8 9" key="1">
    <citation type="submission" date="2021-01" db="EMBL/GenBank/DDBJ databases">
        <title>Genomics of switchgrass bacterial isolates.</title>
        <authorList>
            <person name="Shade A."/>
        </authorList>
    </citation>
    <scope>NUCLEOTIDE SEQUENCE [LARGE SCALE GENOMIC DNA]</scope>
    <source>
        <strain evidence="8 9">PvP111</strain>
    </source>
</reference>
<dbReference type="PRINTS" id="PR00359">
    <property type="entry name" value="BP450"/>
</dbReference>
<comment type="caution">
    <text evidence="8">The sequence shown here is derived from an EMBL/GenBank/DDBJ whole genome shotgun (WGS) entry which is preliminary data.</text>
</comment>
<keyword evidence="9" id="KW-1185">Reference proteome</keyword>
<dbReference type="InterPro" id="IPR036396">
    <property type="entry name" value="Cyt_P450_sf"/>
</dbReference>
<keyword evidence="4" id="KW-0560">Oxidoreductase</keyword>
<evidence type="ECO:0000256" key="3">
    <source>
        <dbReference type="ARBA" id="ARBA00022723"/>
    </source>
</evidence>
<dbReference type="SUPFAM" id="SSF48264">
    <property type="entry name" value="Cytochrome P450"/>
    <property type="match status" value="1"/>
</dbReference>
<accession>A0ABS2KZL3</accession>
<protein>
    <submittedName>
        <fullName evidence="8">Cytochrome P450</fullName>
    </submittedName>
</protein>
<evidence type="ECO:0000256" key="4">
    <source>
        <dbReference type="ARBA" id="ARBA00023002"/>
    </source>
</evidence>
<evidence type="ECO:0000256" key="1">
    <source>
        <dbReference type="ARBA" id="ARBA00010617"/>
    </source>
</evidence>
<evidence type="ECO:0000256" key="2">
    <source>
        <dbReference type="ARBA" id="ARBA00022617"/>
    </source>
</evidence>
<evidence type="ECO:0000313" key="8">
    <source>
        <dbReference type="EMBL" id="MBM7417362.1"/>
    </source>
</evidence>
<evidence type="ECO:0000256" key="7">
    <source>
        <dbReference type="SAM" id="MobiDB-lite"/>
    </source>
</evidence>
<organism evidence="8 9">
    <name type="scientific">Rhodococcoides corynebacterioides</name>
    <dbReference type="NCBI Taxonomy" id="53972"/>
    <lineage>
        <taxon>Bacteria</taxon>
        <taxon>Bacillati</taxon>
        <taxon>Actinomycetota</taxon>
        <taxon>Actinomycetes</taxon>
        <taxon>Mycobacteriales</taxon>
        <taxon>Nocardiaceae</taxon>
        <taxon>Rhodococcoides</taxon>
    </lineage>
</organism>
<dbReference type="InterPro" id="IPR001128">
    <property type="entry name" value="Cyt_P450"/>
</dbReference>
<sequence length="433" mass="47988">MFGGPGNCIASSVRGRRTQEDFSMDPITTPHHSKASARGSAAPDQTELLPFYHEELLDDPYPHFRRLRDEYPVLQLDDGVYVVSRYDDVSTLLRHTKSSVQQLDFGSFEIFHSTVIGLDAPSHTEHRRLVNKLFTPKSVKGWMATTGSIVERALTEAEPAGRIEAVRELCLVPTHETMCAMLGMTGEDADEVRHQTYEFARGFGIVATDDDLRAGAEGSAWLENYCIDAIEAAARDPRPGVIAAYLDAEQRGEMSRQETTASIMLFLATGHFSTVTLAAHGLERLASDPELFAAFRDDPAVRPKVINELLRFATPETGVTRLTLEDVEVAGTMVPAGSTVYVLLASANRDERMFEDPDRFDYTRSTEGKQHLAFAAGLHSCMGQVLARQSTDTILTTVTQRCSSIELAGKPVYNSIQHARQWKTMDLRLAFQD</sequence>
<keyword evidence="3" id="KW-0479">Metal-binding</keyword>
<evidence type="ECO:0000256" key="5">
    <source>
        <dbReference type="ARBA" id="ARBA00023004"/>
    </source>
</evidence>
<dbReference type="RefSeq" id="WP_204869992.1">
    <property type="nucleotide sequence ID" value="NZ_JAFBBK010000001.1"/>
</dbReference>
<keyword evidence="6" id="KW-0503">Monooxygenase</keyword>
<keyword evidence="5" id="KW-0408">Iron</keyword>
<proteinExistence type="inferred from homology"/>
<dbReference type="Gene3D" id="1.10.630.10">
    <property type="entry name" value="Cytochrome P450"/>
    <property type="match status" value="1"/>
</dbReference>
<feature type="region of interest" description="Disordered" evidence="7">
    <location>
        <begin position="22"/>
        <end position="41"/>
    </location>
</feature>